<reference evidence="3 4" key="1">
    <citation type="journal article" date="2019" name="Emerg. Microbes Infect.">
        <title>Comprehensive subspecies identification of 175 nontuberculous mycobacteria species based on 7547 genomic profiles.</title>
        <authorList>
            <person name="Matsumoto Y."/>
            <person name="Kinjo T."/>
            <person name="Motooka D."/>
            <person name="Nabeya D."/>
            <person name="Jung N."/>
            <person name="Uechi K."/>
            <person name="Horii T."/>
            <person name="Iida T."/>
            <person name="Fujita J."/>
            <person name="Nakamura S."/>
        </authorList>
    </citation>
    <scope>NUCLEOTIDE SEQUENCE [LARGE SCALE GENOMIC DNA]</scope>
    <source>
        <strain evidence="3 4">JCM 6375</strain>
    </source>
</reference>
<feature type="compositionally biased region" description="Basic and acidic residues" evidence="1">
    <location>
        <begin position="140"/>
        <end position="150"/>
    </location>
</feature>
<dbReference type="KEGG" id="mmor:MMOR_56790"/>
<keyword evidence="4" id="KW-1185">Reference proteome</keyword>
<name>A0AAD1M914_9MYCO</name>
<organism evidence="3 4">
    <name type="scientific">Mycolicibacterium moriokaense</name>
    <dbReference type="NCBI Taxonomy" id="39691"/>
    <lineage>
        <taxon>Bacteria</taxon>
        <taxon>Bacillati</taxon>
        <taxon>Actinomycetota</taxon>
        <taxon>Actinomycetes</taxon>
        <taxon>Mycobacteriales</taxon>
        <taxon>Mycobacteriaceae</taxon>
        <taxon>Mycolicibacterium</taxon>
    </lineage>
</organism>
<dbReference type="Proteomes" id="UP000466681">
    <property type="component" value="Chromosome"/>
</dbReference>
<accession>A0AAD1M914</accession>
<evidence type="ECO:0000256" key="2">
    <source>
        <dbReference type="SAM" id="Phobius"/>
    </source>
</evidence>
<dbReference type="RefSeq" id="WP_083150481.1">
    <property type="nucleotide sequence ID" value="NZ_MVIB01000007.1"/>
</dbReference>
<sequence length="150" mass="16380">MDPKLSPAFIGGLFVAVAVMMAVAIFVEQMRRRRDRADGVLMSWDDLRLTASHLIVGADSDALRLPLAELKAEVVVSAPPRQAESGGEVRMTIRNTGHEIRRQQPHSYGTSQSAQAFVIKFNSLSAQLREAQEAAGTASDARRRADRHAA</sequence>
<evidence type="ECO:0000256" key="1">
    <source>
        <dbReference type="SAM" id="MobiDB-lite"/>
    </source>
</evidence>
<keyword evidence="2" id="KW-0472">Membrane</keyword>
<protein>
    <submittedName>
        <fullName evidence="3">Uncharacterized protein</fullName>
    </submittedName>
</protein>
<feature type="region of interest" description="Disordered" evidence="1">
    <location>
        <begin position="131"/>
        <end position="150"/>
    </location>
</feature>
<gene>
    <name evidence="3" type="ORF">MMOR_56790</name>
</gene>
<keyword evidence="2" id="KW-0812">Transmembrane</keyword>
<feature type="transmembrane region" description="Helical" evidence="2">
    <location>
        <begin position="6"/>
        <end position="27"/>
    </location>
</feature>
<evidence type="ECO:0000313" key="4">
    <source>
        <dbReference type="Proteomes" id="UP000466681"/>
    </source>
</evidence>
<evidence type="ECO:0000313" key="3">
    <source>
        <dbReference type="EMBL" id="BBX04743.1"/>
    </source>
</evidence>
<keyword evidence="2" id="KW-1133">Transmembrane helix</keyword>
<dbReference type="AlphaFoldDB" id="A0AAD1M914"/>
<proteinExistence type="predicted"/>
<dbReference type="EMBL" id="AP022560">
    <property type="protein sequence ID" value="BBX04743.1"/>
    <property type="molecule type" value="Genomic_DNA"/>
</dbReference>